<name>A0ABS9IV26_9ACTN</name>
<feature type="coiled-coil region" evidence="2">
    <location>
        <begin position="328"/>
        <end position="377"/>
    </location>
</feature>
<dbReference type="EMBL" id="JAKKOR010000009">
    <property type="protein sequence ID" value="MCF8589414.1"/>
    <property type="molecule type" value="Genomic_DNA"/>
</dbReference>
<proteinExistence type="predicted"/>
<evidence type="ECO:0000313" key="5">
    <source>
        <dbReference type="Proteomes" id="UP001200110"/>
    </source>
</evidence>
<keyword evidence="1" id="KW-0227">DNA damage</keyword>
<organism evidence="4 5">
    <name type="scientific">Gordonia liuliyuniae</name>
    <dbReference type="NCBI Taxonomy" id="2911517"/>
    <lineage>
        <taxon>Bacteria</taxon>
        <taxon>Bacillati</taxon>
        <taxon>Actinomycetota</taxon>
        <taxon>Actinomycetes</taxon>
        <taxon>Mycobacteriales</taxon>
        <taxon>Gordoniaceae</taxon>
        <taxon>Gordonia</taxon>
    </lineage>
</organism>
<feature type="coiled-coil region" evidence="2">
    <location>
        <begin position="645"/>
        <end position="710"/>
    </location>
</feature>
<keyword evidence="2" id="KW-0175">Coiled coil</keyword>
<evidence type="ECO:0000313" key="4">
    <source>
        <dbReference type="EMBL" id="MCF8589414.1"/>
    </source>
</evidence>
<dbReference type="PANTHER" id="PTHR32182">
    <property type="entry name" value="DNA REPLICATION AND REPAIR PROTEIN RECF"/>
    <property type="match status" value="1"/>
</dbReference>
<evidence type="ECO:0000256" key="2">
    <source>
        <dbReference type="SAM" id="Coils"/>
    </source>
</evidence>
<evidence type="ECO:0000259" key="3">
    <source>
        <dbReference type="SMART" id="SM00382"/>
    </source>
</evidence>
<protein>
    <recommendedName>
        <fullName evidence="3">AAA+ ATPase domain-containing protein</fullName>
    </recommendedName>
</protein>
<gene>
    <name evidence="4" type="ORF">L5G33_13200</name>
</gene>
<comment type="caution">
    <text evidence="4">The sequence shown here is derived from an EMBL/GenBank/DDBJ whole genome shotgun (WGS) entry which is preliminary data.</text>
</comment>
<dbReference type="Gene3D" id="3.40.50.300">
    <property type="entry name" value="P-loop containing nucleotide triphosphate hydrolases"/>
    <property type="match status" value="1"/>
</dbReference>
<dbReference type="RefSeq" id="WP_236998632.1">
    <property type="nucleotide sequence ID" value="NZ_JAKKOR010000009.1"/>
</dbReference>
<dbReference type="Proteomes" id="UP001200110">
    <property type="component" value="Unassembled WGS sequence"/>
</dbReference>
<dbReference type="InterPro" id="IPR027417">
    <property type="entry name" value="P-loop_NTPase"/>
</dbReference>
<dbReference type="Pfam" id="PF13558">
    <property type="entry name" value="SbcC_Walker_B"/>
    <property type="match status" value="1"/>
</dbReference>
<accession>A0ABS9IV26</accession>
<keyword evidence="1" id="KW-0742">SOS response</keyword>
<dbReference type="InterPro" id="IPR003593">
    <property type="entry name" value="AAA+_ATPase"/>
</dbReference>
<keyword evidence="5" id="KW-1185">Reference proteome</keyword>
<sequence length="1122" mass="126336">MTGLFAATELESTESSGSGFRLQKFQVFNWGTFDQRVWTLDLAGENGLLTGDIGSGKSTLVDALTTLLMPAHRVAYNKAAGAESRERDLRSYVLGHYKSERNDASGASRPVALRGMSNYSVILGVFANEGYDETVTLAQVFSMRHDSGQPERFFTVTDRALDITADFADFGTDLRALRKRLKDTGTRIHEHFPEYGRDYRRSLTVRSEQAMELFHQTVSMKAVGNLNDFVRDHMLEPFDSTGWVDTMVAHFEDLTAAHDAVVLARRQLAELEPLLADYDKYTSHIEMSAEMRERRSALRFFFADRRRDLLESSLAESNREIVATRTALEEVDRDIADLRIALRELELRQAGLGGNDIAALEAQIVEAQRQRDERAAAHERYTGLLDDSGLAPVAERGQFEQRRTEVADAVEALDAEVADVANGITELVVDRRQIDGEGRRVAGEIASLRGRTSNIPERNLRMRELICGGVGLTHDELPFVGELIGVRPDESRWEGAAERVLRGFGLSLLVPAARYDKVSAWIDANHLGGRLVYFKVPERVSSKTVSTPPANALVHKLDIKDGPFYTWVERRLFERARHECAETLDEFRNADYAVTVAGQVRSGGGRHEKDDSQRVDDRRNYVLGWSNEQKVNALFTAGQRVQDDLNRIDSGIEELEDSRRRLMNRRNALTGLDAYPSFDALDWESAAARVAELTDRKTELEQSSDELAAVTESVASTRDQLSVADATRDGLRDKVSRLEMSRNQGEQIRESARLVAAEPGSEEATTHFDAIAESIGDVDLTVDTCAELEASLTESLTDAAEQHTSRAGTFSTRVVNRMSEFNRNYPILTTEFDPDIASADEYRELHRRLAHDDLPRFESDFKNYLNTNAIRDIAIFAAKLNKEVHLIGSKIDTINESLSGIEYNPGRYIRLEVNPSASQEIKEFRADLRRCSDGEMEIGAEEEQYSEEKFLLVKAIVERFRGREGFADVDRRWTELVTDVRNWVTFAASERYVEDDEEYENYTDSDGKSGGQKEKLAYTILAASLAYQFDLKWGATRSRDFRFVVIDEAFGRGSDDSARYALSLFAKLGLQLLIVTPLTKIYTIEPFVSAVGYVENRGGSYSQLQCLTIEQYRETRRARETV</sequence>
<dbReference type="PANTHER" id="PTHR32182:SF22">
    <property type="entry name" value="ATP-DEPENDENT ENDONUCLEASE, OLD FAMILY-RELATED"/>
    <property type="match status" value="1"/>
</dbReference>
<feature type="domain" description="AAA+ ATPase" evidence="3">
    <location>
        <begin position="43"/>
        <end position="346"/>
    </location>
</feature>
<dbReference type="SMART" id="SM00382">
    <property type="entry name" value="AAA"/>
    <property type="match status" value="1"/>
</dbReference>
<dbReference type="SUPFAM" id="SSF52540">
    <property type="entry name" value="P-loop containing nucleoside triphosphate hydrolases"/>
    <property type="match status" value="2"/>
</dbReference>
<evidence type="ECO:0000256" key="1">
    <source>
        <dbReference type="ARBA" id="ARBA00023236"/>
    </source>
</evidence>
<dbReference type="Pfam" id="PF13555">
    <property type="entry name" value="AAA_29"/>
    <property type="match status" value="1"/>
</dbReference>
<reference evidence="4 5" key="1">
    <citation type="submission" date="2022-01" db="EMBL/GenBank/DDBJ databases">
        <authorList>
            <person name="Huang Y."/>
        </authorList>
    </citation>
    <scope>NUCLEOTIDE SEQUENCE [LARGE SCALE GENOMIC DNA]</scope>
    <source>
        <strain evidence="4 5">HY366</strain>
    </source>
</reference>